<proteinExistence type="predicted"/>
<protein>
    <submittedName>
        <fullName evidence="1">Uncharacterized protein</fullName>
    </submittedName>
</protein>
<dbReference type="AlphaFoldDB" id="D6PL91"/>
<accession>D6PL91</accession>
<organism evidence="1">
    <name type="scientific">uncultured organism MedDCM-OCT-S11-C1587</name>
    <dbReference type="NCBI Taxonomy" id="743655"/>
    <lineage>
        <taxon>unclassified sequences</taxon>
        <taxon>environmental samples</taxon>
    </lineage>
</organism>
<dbReference type="EMBL" id="GU943142">
    <property type="protein sequence ID" value="ADD96492.1"/>
    <property type="molecule type" value="Genomic_DNA"/>
</dbReference>
<sequence length="211" mass="23195">MASGDTNVTICNQALTLLGADTISSFSDTTNDAAAVCNNLYTTIKKKTLSLYPWSFALVKEQLNKSAGVTPVNEWTNQFILPSNSVSGTPLEVYNSSSTRILPIQSYELGYTSSGPAIFTNEDKIYVDYISNVITEGLMPSYFVQLLVYMLAWHLAEPVTDQITKAEYWRGVALGSLTENGRGGYFRQACNVDGRGKPNYAIVDFPLTDVR</sequence>
<reference evidence="1" key="1">
    <citation type="journal article" date="2010" name="ISME J.">
        <title>Metagenome of the Mediterranean deep chlorophyll maximum studied by direct and fosmid library 454 pyrosequencing.</title>
        <authorList>
            <person name="Ghai R."/>
            <person name="Martin-Cuadrado A.B."/>
            <person name="Molto A.G."/>
            <person name="Heredia I.G."/>
            <person name="Cabrera R."/>
            <person name="Martin J."/>
            <person name="Verdu M."/>
            <person name="Deschamps P."/>
            <person name="Moreira D."/>
            <person name="Lopez-Garcia P."/>
            <person name="Mira A."/>
            <person name="Rodriguez-Valera F."/>
        </authorList>
    </citation>
    <scope>NUCLEOTIDE SEQUENCE</scope>
</reference>
<evidence type="ECO:0000313" key="1">
    <source>
        <dbReference type="EMBL" id="ADD96492.1"/>
    </source>
</evidence>
<name>D6PL91_9ZZZZ</name>